<dbReference type="STRING" id="82996.ADP72_08220"/>
<dbReference type="Pfam" id="PF00990">
    <property type="entry name" value="GGDEF"/>
    <property type="match status" value="1"/>
</dbReference>
<keyword evidence="5" id="KW-1133">Transmembrane helix</keyword>
<keyword evidence="8" id="KW-0548">Nucleotidyltransferase</keyword>
<dbReference type="FunFam" id="3.30.70.270:FF:000001">
    <property type="entry name" value="Diguanylate cyclase domain protein"/>
    <property type="match status" value="1"/>
</dbReference>
<comment type="catalytic activity">
    <reaction evidence="4">
        <text>2 GTP = 3',3'-c-di-GMP + 2 diphosphate</text>
        <dbReference type="Rhea" id="RHEA:24898"/>
        <dbReference type="ChEBI" id="CHEBI:33019"/>
        <dbReference type="ChEBI" id="CHEBI:37565"/>
        <dbReference type="ChEBI" id="CHEBI:58805"/>
        <dbReference type="EC" id="2.7.7.65"/>
    </reaction>
</comment>
<keyword evidence="8" id="KW-0808">Transferase</keyword>
<dbReference type="Gene3D" id="3.30.70.270">
    <property type="match status" value="1"/>
</dbReference>
<proteinExistence type="predicted"/>
<feature type="transmembrane region" description="Helical" evidence="5">
    <location>
        <begin position="72"/>
        <end position="89"/>
    </location>
</feature>
<dbReference type="InterPro" id="IPR043128">
    <property type="entry name" value="Rev_trsase/Diguanyl_cyclase"/>
</dbReference>
<dbReference type="InterPro" id="IPR029787">
    <property type="entry name" value="Nucleotide_cyclase"/>
</dbReference>
<dbReference type="Proteomes" id="UP000594967">
    <property type="component" value="Chromosome"/>
</dbReference>
<gene>
    <name evidence="8" type="primary">ycdT_1</name>
    <name evidence="7" type="ORF">I6G64_09580</name>
    <name evidence="8" type="ORF">NCTC12961_00704</name>
</gene>
<evidence type="ECO:0000259" key="6">
    <source>
        <dbReference type="PROSITE" id="PS50887"/>
    </source>
</evidence>
<keyword evidence="5" id="KW-0472">Membrane</keyword>
<keyword evidence="5" id="KW-0812">Transmembrane</keyword>
<evidence type="ECO:0000313" key="10">
    <source>
        <dbReference type="Proteomes" id="UP000594967"/>
    </source>
</evidence>
<dbReference type="PROSITE" id="PS50887">
    <property type="entry name" value="GGDEF"/>
    <property type="match status" value="1"/>
</dbReference>
<reference evidence="7 10" key="2">
    <citation type="submission" date="2020-12" db="EMBL/GenBank/DDBJ databases">
        <title>FDA dAtabase for Regulatory Grade micrObial Sequences (FDA-ARGOS): Supporting development and validation of Infectious Disease Dx tests.</title>
        <authorList>
            <person name="Sproer C."/>
            <person name="Gronow S."/>
            <person name="Severitt S."/>
            <person name="Schroder I."/>
            <person name="Tallon L."/>
            <person name="Sadzewicz L."/>
            <person name="Zhao X."/>
            <person name="Boylan J."/>
            <person name="Ott S."/>
            <person name="Bowen H."/>
            <person name="Vavikolanu K."/>
            <person name="Mehta A."/>
            <person name="Aluvathingal J."/>
            <person name="Nadendla S."/>
            <person name="Lowell S."/>
            <person name="Myers T."/>
            <person name="Yan Y."/>
            <person name="Sichtig H."/>
        </authorList>
    </citation>
    <scope>NUCLEOTIDE SEQUENCE [LARGE SCALE GENOMIC DNA]</scope>
    <source>
        <strain evidence="7 10">FDAARGOS_907</strain>
    </source>
</reference>
<evidence type="ECO:0000313" key="7">
    <source>
        <dbReference type="EMBL" id="QPS22600.1"/>
    </source>
</evidence>
<dbReference type="RefSeq" id="WP_063202250.1">
    <property type="nucleotide sequence ID" value="NZ_CAMITG010000001.1"/>
</dbReference>
<evidence type="ECO:0000256" key="1">
    <source>
        <dbReference type="ARBA" id="ARBA00001946"/>
    </source>
</evidence>
<dbReference type="NCBIfam" id="TIGR00254">
    <property type="entry name" value="GGDEF"/>
    <property type="match status" value="1"/>
</dbReference>
<dbReference type="GO" id="GO:1902201">
    <property type="term" value="P:negative regulation of bacterial-type flagellum-dependent cell motility"/>
    <property type="evidence" value="ECO:0007669"/>
    <property type="project" value="TreeGrafter"/>
</dbReference>
<feature type="transmembrane region" description="Helical" evidence="5">
    <location>
        <begin position="147"/>
        <end position="165"/>
    </location>
</feature>
<evidence type="ECO:0000256" key="3">
    <source>
        <dbReference type="ARBA" id="ARBA00012528"/>
    </source>
</evidence>
<dbReference type="Proteomes" id="UP000248897">
    <property type="component" value="Chromosome 1"/>
</dbReference>
<dbReference type="PANTHER" id="PTHR45138:SF9">
    <property type="entry name" value="DIGUANYLATE CYCLASE DGCM-RELATED"/>
    <property type="match status" value="1"/>
</dbReference>
<dbReference type="GO" id="GO:0052621">
    <property type="term" value="F:diguanylate cyclase activity"/>
    <property type="evidence" value="ECO:0007669"/>
    <property type="project" value="UniProtKB-EC"/>
</dbReference>
<name>A0A2X4U9F9_SERPL</name>
<keyword evidence="10" id="KW-1185">Reference proteome</keyword>
<dbReference type="SMART" id="SM00267">
    <property type="entry name" value="GGDEF"/>
    <property type="match status" value="1"/>
</dbReference>
<dbReference type="GO" id="GO:0043709">
    <property type="term" value="P:cell adhesion involved in single-species biofilm formation"/>
    <property type="evidence" value="ECO:0007669"/>
    <property type="project" value="TreeGrafter"/>
</dbReference>
<feature type="domain" description="GGDEF" evidence="6">
    <location>
        <begin position="217"/>
        <end position="351"/>
    </location>
</feature>
<dbReference type="CDD" id="cd01949">
    <property type="entry name" value="GGDEF"/>
    <property type="match status" value="1"/>
</dbReference>
<dbReference type="EC" id="2.7.7.65" evidence="3"/>
<organism evidence="8 9">
    <name type="scientific">Serratia plymuthica</name>
    <dbReference type="NCBI Taxonomy" id="82996"/>
    <lineage>
        <taxon>Bacteria</taxon>
        <taxon>Pseudomonadati</taxon>
        <taxon>Pseudomonadota</taxon>
        <taxon>Gammaproteobacteria</taxon>
        <taxon>Enterobacterales</taxon>
        <taxon>Yersiniaceae</taxon>
        <taxon>Serratia</taxon>
    </lineage>
</organism>
<feature type="transmembrane region" description="Helical" evidence="5">
    <location>
        <begin position="101"/>
        <end position="117"/>
    </location>
</feature>
<dbReference type="EMBL" id="LS483469">
    <property type="protein sequence ID" value="SQI31032.1"/>
    <property type="molecule type" value="Genomic_DNA"/>
</dbReference>
<dbReference type="SUPFAM" id="SSF55073">
    <property type="entry name" value="Nucleotide cyclase"/>
    <property type="match status" value="1"/>
</dbReference>
<dbReference type="EMBL" id="CP065673">
    <property type="protein sequence ID" value="QPS22600.1"/>
    <property type="molecule type" value="Genomic_DNA"/>
</dbReference>
<dbReference type="PANTHER" id="PTHR45138">
    <property type="entry name" value="REGULATORY COMPONENTS OF SENSORY TRANSDUCTION SYSTEM"/>
    <property type="match status" value="1"/>
</dbReference>
<dbReference type="InterPro" id="IPR000160">
    <property type="entry name" value="GGDEF_dom"/>
</dbReference>
<protein>
    <recommendedName>
        <fullName evidence="3">diguanylate cyclase</fullName>
        <ecNumber evidence="3">2.7.7.65</ecNumber>
    </recommendedName>
</protein>
<dbReference type="GO" id="GO:0005886">
    <property type="term" value="C:plasma membrane"/>
    <property type="evidence" value="ECO:0007669"/>
    <property type="project" value="TreeGrafter"/>
</dbReference>
<evidence type="ECO:0000313" key="8">
    <source>
        <dbReference type="EMBL" id="SQI31032.1"/>
    </source>
</evidence>
<sequence length="358" mass="40383">MNARSYQELLTSKHRLSLFLFLLMNAASSIFTILVPFQGKPAFTLPLLAIPLFCLVALLFTLQSMRQFVKKLNLFSCVIGLLWAAHIYIKSQYYAPNNQGFLLLSLFSMFFISAIALTDNFIAFCLHAVPSALVILFLDGMHNTVRIVFTTVLPIIAFSIHHLMLKRSEAFTKTLVANLYNERDRFSNLSMIDPLTGLYNRRGLENKINMLPESQSGRHFVLLLDIDHFKAYNDNYGHTMGDQALVQVAIAIRDSVRSRDIVVRYGGEEFLVLLTNVREDYAAQLAERVRQRVQELKIPHRFNQLEITNVTLSAGIAMLDKLDVASAIRAADAALYLAKNNGRNNIQLAENVQAAVTP</sequence>
<dbReference type="AlphaFoldDB" id="A0A2X4U9F9"/>
<comment type="cofactor">
    <cofactor evidence="1">
        <name>Mg(2+)</name>
        <dbReference type="ChEBI" id="CHEBI:18420"/>
    </cofactor>
</comment>
<evidence type="ECO:0000256" key="4">
    <source>
        <dbReference type="ARBA" id="ARBA00034247"/>
    </source>
</evidence>
<feature type="transmembrane region" description="Helical" evidence="5">
    <location>
        <begin position="43"/>
        <end position="60"/>
    </location>
</feature>
<accession>A0A2X4U9F9</accession>
<evidence type="ECO:0000256" key="5">
    <source>
        <dbReference type="SAM" id="Phobius"/>
    </source>
</evidence>
<comment type="pathway">
    <text evidence="2">Purine metabolism; 3',5'-cyclic di-GMP biosynthesis.</text>
</comment>
<evidence type="ECO:0000313" key="9">
    <source>
        <dbReference type="Proteomes" id="UP000248897"/>
    </source>
</evidence>
<evidence type="ECO:0000256" key="2">
    <source>
        <dbReference type="ARBA" id="ARBA00004665"/>
    </source>
</evidence>
<feature type="transmembrane region" description="Helical" evidence="5">
    <location>
        <begin position="16"/>
        <end position="37"/>
    </location>
</feature>
<reference evidence="8 9" key="1">
    <citation type="submission" date="2018-06" db="EMBL/GenBank/DDBJ databases">
        <authorList>
            <consortium name="Pathogen Informatics"/>
            <person name="Doyle S."/>
        </authorList>
    </citation>
    <scope>NUCLEOTIDE SEQUENCE [LARGE SCALE GENOMIC DNA]</scope>
    <source>
        <strain evidence="8 9">NCTC12961</strain>
    </source>
</reference>
<dbReference type="InterPro" id="IPR050469">
    <property type="entry name" value="Diguanylate_Cyclase"/>
</dbReference>